<dbReference type="EMBL" id="JAVREK010000012">
    <property type="protein sequence ID" value="MDT0303070.1"/>
    <property type="molecule type" value="Genomic_DNA"/>
</dbReference>
<feature type="transmembrane region" description="Helical" evidence="1">
    <location>
        <begin position="151"/>
        <end position="171"/>
    </location>
</feature>
<proteinExistence type="predicted"/>
<organism evidence="2 3">
    <name type="scientific">Streptomonospora wellingtoniae</name>
    <dbReference type="NCBI Taxonomy" id="3075544"/>
    <lineage>
        <taxon>Bacteria</taxon>
        <taxon>Bacillati</taxon>
        <taxon>Actinomycetota</taxon>
        <taxon>Actinomycetes</taxon>
        <taxon>Streptosporangiales</taxon>
        <taxon>Nocardiopsidaceae</taxon>
        <taxon>Streptomonospora</taxon>
    </lineage>
</organism>
<comment type="caution">
    <text evidence="2">The sequence shown here is derived from an EMBL/GenBank/DDBJ whole genome shotgun (WGS) entry which is preliminary data.</text>
</comment>
<name>A0ABU2KUU7_9ACTN</name>
<protein>
    <submittedName>
        <fullName evidence="2">Uncharacterized protein</fullName>
    </submittedName>
</protein>
<keyword evidence="1" id="KW-1133">Transmembrane helix</keyword>
<gene>
    <name evidence="2" type="ORF">RM446_13185</name>
</gene>
<sequence length="324" mass="33203">MADGSGGGRVWRGIAGEPVPRGQVATAAAAGALWPAVLAVSGAGAQHLFWRAYSHTPQEVAWVVLFAAAVPLLAALAVGGLLRRRGAVHGRAASAAALLSACPAAVWSVWGAWQPPGPASFALSAALSAGVFVLIVHVAQRRTLLRWSAAGSALALLVLAAGHTAAFLAGLRSEAATAVESADGTLVVLDHPHRQLQEVWGGGDALVLTYGPDGTSGRELEVRIPTGPGYDPGGAPCAGGDGACERHGVGVLHRDAAGRLELLARSDGTAARLAAPFTEPSARRADLLEAGAHLRPATRAERGELERLAFRGLLRHHVPALAHW</sequence>
<feature type="transmembrane region" description="Helical" evidence="1">
    <location>
        <begin position="94"/>
        <end position="113"/>
    </location>
</feature>
<reference evidence="3" key="1">
    <citation type="submission" date="2023-07" db="EMBL/GenBank/DDBJ databases">
        <title>30 novel species of actinomycetes from the DSMZ collection.</title>
        <authorList>
            <person name="Nouioui I."/>
        </authorList>
    </citation>
    <scope>NUCLEOTIDE SEQUENCE [LARGE SCALE GENOMIC DNA]</scope>
    <source>
        <strain evidence="3">DSM 45055</strain>
    </source>
</reference>
<evidence type="ECO:0000313" key="3">
    <source>
        <dbReference type="Proteomes" id="UP001183226"/>
    </source>
</evidence>
<keyword evidence="3" id="KW-1185">Reference proteome</keyword>
<dbReference type="RefSeq" id="WP_311545556.1">
    <property type="nucleotide sequence ID" value="NZ_JAVREK010000012.1"/>
</dbReference>
<feature type="transmembrane region" description="Helical" evidence="1">
    <location>
        <begin position="60"/>
        <end position="82"/>
    </location>
</feature>
<evidence type="ECO:0000256" key="1">
    <source>
        <dbReference type="SAM" id="Phobius"/>
    </source>
</evidence>
<dbReference type="Proteomes" id="UP001183226">
    <property type="component" value="Unassembled WGS sequence"/>
</dbReference>
<keyword evidence="1" id="KW-0812">Transmembrane</keyword>
<keyword evidence="1" id="KW-0472">Membrane</keyword>
<feature type="transmembrane region" description="Helical" evidence="1">
    <location>
        <begin position="119"/>
        <end position="139"/>
    </location>
</feature>
<evidence type="ECO:0000313" key="2">
    <source>
        <dbReference type="EMBL" id="MDT0303070.1"/>
    </source>
</evidence>
<accession>A0ABU2KUU7</accession>